<dbReference type="Gene3D" id="2.60.40.10">
    <property type="entry name" value="Immunoglobulins"/>
    <property type="match status" value="1"/>
</dbReference>
<evidence type="ECO:0000313" key="2">
    <source>
        <dbReference type="EMBL" id="SVD00649.1"/>
    </source>
</evidence>
<dbReference type="EMBL" id="UINC01123883">
    <property type="protein sequence ID" value="SVD00649.1"/>
    <property type="molecule type" value="Genomic_DNA"/>
</dbReference>
<name>A0A382RSI6_9ZZZZ</name>
<dbReference type="GO" id="GO:0005509">
    <property type="term" value="F:calcium ion binding"/>
    <property type="evidence" value="ECO:0007669"/>
    <property type="project" value="InterPro"/>
</dbReference>
<proteinExistence type="predicted"/>
<feature type="non-terminal residue" evidence="2">
    <location>
        <position position="147"/>
    </location>
</feature>
<gene>
    <name evidence="2" type="ORF">METZ01_LOCUS353503</name>
</gene>
<reference evidence="2" key="1">
    <citation type="submission" date="2018-05" db="EMBL/GenBank/DDBJ databases">
        <authorList>
            <person name="Lanie J.A."/>
            <person name="Ng W.-L."/>
            <person name="Kazmierczak K.M."/>
            <person name="Andrzejewski T.M."/>
            <person name="Davidsen T.M."/>
            <person name="Wayne K.J."/>
            <person name="Tettelin H."/>
            <person name="Glass J.I."/>
            <person name="Rusch D."/>
            <person name="Podicherti R."/>
            <person name="Tsui H.-C.T."/>
            <person name="Winkler M.E."/>
        </authorList>
    </citation>
    <scope>NUCLEOTIDE SEQUENCE</scope>
</reference>
<dbReference type="AlphaFoldDB" id="A0A382RSI6"/>
<organism evidence="2">
    <name type="scientific">marine metagenome</name>
    <dbReference type="NCBI Taxonomy" id="408172"/>
    <lineage>
        <taxon>unclassified sequences</taxon>
        <taxon>metagenomes</taxon>
        <taxon>ecological metagenomes</taxon>
    </lineage>
</organism>
<dbReference type="InterPro" id="IPR013783">
    <property type="entry name" value="Ig-like_fold"/>
</dbReference>
<dbReference type="InterPro" id="IPR006644">
    <property type="entry name" value="Cadg"/>
</dbReference>
<dbReference type="SUPFAM" id="SSF49313">
    <property type="entry name" value="Cadherin-like"/>
    <property type="match status" value="1"/>
</dbReference>
<dbReference type="Pfam" id="PF17963">
    <property type="entry name" value="Big_9"/>
    <property type="match status" value="1"/>
</dbReference>
<dbReference type="InterPro" id="IPR015919">
    <property type="entry name" value="Cadherin-like_sf"/>
</dbReference>
<dbReference type="GO" id="GO:0016020">
    <property type="term" value="C:membrane"/>
    <property type="evidence" value="ECO:0007669"/>
    <property type="project" value="InterPro"/>
</dbReference>
<feature type="domain" description="Dystroglycan-type cadherin-like" evidence="1">
    <location>
        <begin position="21"/>
        <end position="111"/>
    </location>
</feature>
<protein>
    <recommendedName>
        <fullName evidence="1">Dystroglycan-type cadherin-like domain-containing protein</fullName>
    </recommendedName>
</protein>
<accession>A0A382RSI6</accession>
<evidence type="ECO:0000259" key="1">
    <source>
        <dbReference type="SMART" id="SM00736"/>
    </source>
</evidence>
<dbReference type="SMART" id="SM00736">
    <property type="entry name" value="CADG"/>
    <property type="match status" value="1"/>
</dbReference>
<sequence>MKKLIYIVLLSSIVFSQNEPPVLIPIGDQFIDEDTQIYITLSATDPDGDVLTFTAETDNENIMASLSSNTLTLMPSENYYGMALVTVTVSDGFLADSETFTVTVIPVNDAPVLLPIEDQDIDEDTQIDISLVAYDVDGDELVFTAAS</sequence>